<keyword evidence="1" id="KW-1133">Transmembrane helix</keyword>
<evidence type="ECO:0000313" key="2">
    <source>
        <dbReference type="EMBL" id="CAD8067664.1"/>
    </source>
</evidence>
<feature type="transmembrane region" description="Helical" evidence="1">
    <location>
        <begin position="316"/>
        <end position="337"/>
    </location>
</feature>
<evidence type="ECO:0008006" key="4">
    <source>
        <dbReference type="Google" id="ProtNLM"/>
    </source>
</evidence>
<evidence type="ECO:0000256" key="1">
    <source>
        <dbReference type="SAM" id="Phobius"/>
    </source>
</evidence>
<proteinExistence type="predicted"/>
<dbReference type="OMA" id="MAYQIRI"/>
<keyword evidence="3" id="KW-1185">Reference proteome</keyword>
<gene>
    <name evidence="2" type="ORF">PPRIM_AZ9-3.1.T0410101</name>
</gene>
<reference evidence="2" key="1">
    <citation type="submission" date="2021-01" db="EMBL/GenBank/DDBJ databases">
        <authorList>
            <consortium name="Genoscope - CEA"/>
            <person name="William W."/>
        </authorList>
    </citation>
    <scope>NUCLEOTIDE SEQUENCE</scope>
</reference>
<name>A0A8S1LYC0_PARPR</name>
<dbReference type="PANTHER" id="PTHR12621">
    <property type="entry name" value="CYSTEINE AND HISTIDINE-RICH DOMAIN CHORD -CONTAINING PROTEIN"/>
    <property type="match status" value="1"/>
</dbReference>
<protein>
    <recommendedName>
        <fullName evidence="4">Transmembrane protein</fullName>
    </recommendedName>
</protein>
<dbReference type="AlphaFoldDB" id="A0A8S1LYC0"/>
<dbReference type="PANTHER" id="PTHR12621:SF7">
    <property type="entry name" value="CYSTEINE AND HISTIDINE-RICH DOMAIN-CONTAINING PROTEIN 1"/>
    <property type="match status" value="1"/>
</dbReference>
<dbReference type="Proteomes" id="UP000688137">
    <property type="component" value="Unassembled WGS sequence"/>
</dbReference>
<dbReference type="GO" id="GO:0008270">
    <property type="term" value="F:zinc ion binding"/>
    <property type="evidence" value="ECO:0007669"/>
    <property type="project" value="TreeGrafter"/>
</dbReference>
<keyword evidence="1" id="KW-0472">Membrane</keyword>
<sequence length="474" mass="54789">METLPKQLRNLLKQIDLFSIPVPVLTDDAKSKYSSPCSGLISILASVLSLAYFAYVLSEWSNGNILPTITSNQQALAYSEQELEDNFIQFKLADPSNQDPFQRNNNIITPLLFVVEDYQIASAPLPLFSDEKNPFTVGLNKGTLIVNNLNQKINEQSFKPQKNYLLIFIQCLDQYLIDNSNCASQEVIDQYMTEYHGFLSIVMKLEQYNYRKDQIEYITKQAYQALSPTYIQYTQIAIQQKAINLDNGLLFQNQVTYKLINDFYLINQSIDNQYIQNIVSSFSNQNVKLNAIMAYQIRIDNLQISDRIIMPKLSAVLAYIGSIVQVIFMLKYLALFINNQNLKLEMQTEILQIYYPNLKNMIIKRNYFGKIIPINETNQQDTQNETFIKQYEEHLDIAFKKLRLINIIYELSRIELLLEKHFGLENVSECNQMGSKFQFTSNDNKYQSSRVSIVSVGNSGPQLTDDIFKIFNKS</sequence>
<comment type="caution">
    <text evidence="2">The sequence shown here is derived from an EMBL/GenBank/DDBJ whole genome shotgun (WGS) entry which is preliminary data.</text>
</comment>
<dbReference type="EMBL" id="CAJJDM010000040">
    <property type="protein sequence ID" value="CAD8067664.1"/>
    <property type="molecule type" value="Genomic_DNA"/>
</dbReference>
<keyword evidence="1" id="KW-0812">Transmembrane</keyword>
<accession>A0A8S1LYC0</accession>
<organism evidence="2 3">
    <name type="scientific">Paramecium primaurelia</name>
    <dbReference type="NCBI Taxonomy" id="5886"/>
    <lineage>
        <taxon>Eukaryota</taxon>
        <taxon>Sar</taxon>
        <taxon>Alveolata</taxon>
        <taxon>Ciliophora</taxon>
        <taxon>Intramacronucleata</taxon>
        <taxon>Oligohymenophorea</taxon>
        <taxon>Peniculida</taxon>
        <taxon>Parameciidae</taxon>
        <taxon>Paramecium</taxon>
    </lineage>
</organism>
<evidence type="ECO:0000313" key="3">
    <source>
        <dbReference type="Proteomes" id="UP000688137"/>
    </source>
</evidence>